<feature type="compositionally biased region" description="Basic and acidic residues" evidence="1">
    <location>
        <begin position="43"/>
        <end position="59"/>
    </location>
</feature>
<reference evidence="3" key="1">
    <citation type="submission" date="2022-11" db="UniProtKB">
        <authorList>
            <consortium name="WormBaseParasite"/>
        </authorList>
    </citation>
    <scope>IDENTIFICATION</scope>
</reference>
<feature type="region of interest" description="Disordered" evidence="1">
    <location>
        <begin position="85"/>
        <end position="126"/>
    </location>
</feature>
<protein>
    <submittedName>
        <fullName evidence="3">Uncharacterized protein</fullName>
    </submittedName>
</protein>
<evidence type="ECO:0000313" key="3">
    <source>
        <dbReference type="WBParaSite" id="nRc.2.0.1.t03014-RA"/>
    </source>
</evidence>
<proteinExistence type="predicted"/>
<organism evidence="2 3">
    <name type="scientific">Romanomermis culicivorax</name>
    <name type="common">Nematode worm</name>
    <dbReference type="NCBI Taxonomy" id="13658"/>
    <lineage>
        <taxon>Eukaryota</taxon>
        <taxon>Metazoa</taxon>
        <taxon>Ecdysozoa</taxon>
        <taxon>Nematoda</taxon>
        <taxon>Enoplea</taxon>
        <taxon>Dorylaimia</taxon>
        <taxon>Mermithida</taxon>
        <taxon>Mermithoidea</taxon>
        <taxon>Mermithidae</taxon>
        <taxon>Romanomermis</taxon>
    </lineage>
</organism>
<feature type="region of interest" description="Disordered" evidence="1">
    <location>
        <begin position="26"/>
        <end position="62"/>
    </location>
</feature>
<evidence type="ECO:0000256" key="1">
    <source>
        <dbReference type="SAM" id="MobiDB-lite"/>
    </source>
</evidence>
<accession>A0A915HMV3</accession>
<keyword evidence="2" id="KW-1185">Reference proteome</keyword>
<name>A0A915HMV3_ROMCU</name>
<dbReference type="Proteomes" id="UP000887565">
    <property type="component" value="Unplaced"/>
</dbReference>
<dbReference type="AlphaFoldDB" id="A0A915HMV3"/>
<sequence length="126" mass="14155">MSSITNENHVILQAAENRHLSATILPLNKTPKRAQSMRSPRIKQTDDMIDVGKPRKAFSDQEMPTKSLCFRENRQNKDTVKLMPLARNSSVRRSRPSDDEITMGIDPTFYIHSPGAKSDDGASSDQ</sequence>
<dbReference type="WBParaSite" id="nRc.2.0.1.t03014-RA">
    <property type="protein sequence ID" value="nRc.2.0.1.t03014-RA"/>
    <property type="gene ID" value="nRc.2.0.1.g03014"/>
</dbReference>
<evidence type="ECO:0000313" key="2">
    <source>
        <dbReference type="Proteomes" id="UP000887565"/>
    </source>
</evidence>